<dbReference type="Proteomes" id="UP000024635">
    <property type="component" value="Unassembled WGS sequence"/>
</dbReference>
<sequence length="410" mass="46756">MSSSTLYRWKKKGKTASVVAEKIRECLEPLKIVKRVAAKLNRSGKLRSLFKRFLKEESLQIILPMTDSPTRWSSTYYMICDFLNTLPAVEKLLLHLRLSPLEDNEIRLLKAIRVFLEPYQTMTKQVCYQSACISIYIPVGKALITTTEGNLENARKEAVDFGECLLLNTNKYFEEWFESRVLQFATMCDARFAFLDTVFSKEKWSEIMDDFISCRLREVDDIDVSVVEAGLPPSTVESSPVWGVLTGKVPNKETDGTTNKFEDELKLELQKYAVCLKRHESRPLPEEDPFVWWRAHRGEFPNIAAAAAHYLVAPPTSVDCERLFSSAGIIYSNKRRGRLSGKNARLLLMINANSNRSSIRSSRGWSPSEIRGYGRSCEMDEIYSSSEDENSSEGDSSDSEELDLLLDEMQ</sequence>
<feature type="region of interest" description="Disordered" evidence="1">
    <location>
        <begin position="381"/>
        <end position="410"/>
    </location>
</feature>
<dbReference type="AlphaFoldDB" id="A0A016SXE8"/>
<dbReference type="PANTHER" id="PTHR46169">
    <property type="entry name" value="DNA REPLICATION-RELATED ELEMENT FACTOR, ISOFORM A"/>
    <property type="match status" value="1"/>
</dbReference>
<reference evidence="4" key="1">
    <citation type="journal article" date="2015" name="Nat. Genet.">
        <title>The genome and transcriptome of the zoonotic hookworm Ancylostoma ceylanicum identify infection-specific gene families.</title>
        <authorList>
            <person name="Schwarz E.M."/>
            <person name="Hu Y."/>
            <person name="Antoshechkin I."/>
            <person name="Miller M.M."/>
            <person name="Sternberg P.W."/>
            <person name="Aroian R.V."/>
        </authorList>
    </citation>
    <scope>NUCLEOTIDE SEQUENCE</scope>
    <source>
        <strain evidence="4">HY135</strain>
    </source>
</reference>
<name>A0A016SXE8_9BILA</name>
<evidence type="ECO:0000259" key="2">
    <source>
        <dbReference type="Pfam" id="PF05699"/>
    </source>
</evidence>
<accession>A0A016SXE8</accession>
<dbReference type="STRING" id="53326.A0A016SXE8"/>
<keyword evidence="4" id="KW-1185">Reference proteome</keyword>
<dbReference type="GO" id="GO:0005634">
    <property type="term" value="C:nucleus"/>
    <property type="evidence" value="ECO:0007669"/>
    <property type="project" value="TreeGrafter"/>
</dbReference>
<organism evidence="3 4">
    <name type="scientific">Ancylostoma ceylanicum</name>
    <dbReference type="NCBI Taxonomy" id="53326"/>
    <lineage>
        <taxon>Eukaryota</taxon>
        <taxon>Metazoa</taxon>
        <taxon>Ecdysozoa</taxon>
        <taxon>Nematoda</taxon>
        <taxon>Chromadorea</taxon>
        <taxon>Rhabditida</taxon>
        <taxon>Rhabditina</taxon>
        <taxon>Rhabditomorpha</taxon>
        <taxon>Strongyloidea</taxon>
        <taxon>Ancylostomatidae</taxon>
        <taxon>Ancylostomatinae</taxon>
        <taxon>Ancylostoma</taxon>
    </lineage>
</organism>
<gene>
    <name evidence="3" type="primary">Acey_s0160.g3351</name>
    <name evidence="3" type="ORF">Y032_0160g3351</name>
</gene>
<protein>
    <recommendedName>
        <fullName evidence="2">HAT C-terminal dimerisation domain-containing protein</fullName>
    </recommendedName>
</protein>
<dbReference type="GO" id="GO:0046983">
    <property type="term" value="F:protein dimerization activity"/>
    <property type="evidence" value="ECO:0007669"/>
    <property type="project" value="InterPro"/>
</dbReference>
<evidence type="ECO:0000313" key="4">
    <source>
        <dbReference type="Proteomes" id="UP000024635"/>
    </source>
</evidence>
<comment type="caution">
    <text evidence="3">The sequence shown here is derived from an EMBL/GenBank/DDBJ whole genome shotgun (WGS) entry which is preliminary data.</text>
</comment>
<dbReference type="InterPro" id="IPR052717">
    <property type="entry name" value="Vacuolar_transposase_reg"/>
</dbReference>
<dbReference type="GO" id="GO:0006357">
    <property type="term" value="P:regulation of transcription by RNA polymerase II"/>
    <property type="evidence" value="ECO:0007669"/>
    <property type="project" value="TreeGrafter"/>
</dbReference>
<dbReference type="EMBL" id="JARK01001496">
    <property type="protein sequence ID" value="EYB95428.1"/>
    <property type="molecule type" value="Genomic_DNA"/>
</dbReference>
<dbReference type="Pfam" id="PF05699">
    <property type="entry name" value="Dimer_Tnp_hAT"/>
    <property type="match status" value="1"/>
</dbReference>
<dbReference type="OrthoDB" id="5833644at2759"/>
<evidence type="ECO:0000256" key="1">
    <source>
        <dbReference type="SAM" id="MobiDB-lite"/>
    </source>
</evidence>
<feature type="compositionally biased region" description="Acidic residues" evidence="1">
    <location>
        <begin position="386"/>
        <end position="410"/>
    </location>
</feature>
<dbReference type="InterPro" id="IPR008906">
    <property type="entry name" value="HATC_C_dom"/>
</dbReference>
<dbReference type="SUPFAM" id="SSF53098">
    <property type="entry name" value="Ribonuclease H-like"/>
    <property type="match status" value="1"/>
</dbReference>
<proteinExistence type="predicted"/>
<evidence type="ECO:0000313" key="3">
    <source>
        <dbReference type="EMBL" id="EYB95428.1"/>
    </source>
</evidence>
<dbReference type="InterPro" id="IPR012337">
    <property type="entry name" value="RNaseH-like_sf"/>
</dbReference>
<dbReference type="PANTHER" id="PTHR46169:SF15">
    <property type="entry name" value="INNER CENTROMERE PROTEIN A-LIKE ISOFORM X1-RELATED"/>
    <property type="match status" value="1"/>
</dbReference>
<feature type="domain" description="HAT C-terminal dimerisation" evidence="2">
    <location>
        <begin position="270"/>
        <end position="352"/>
    </location>
</feature>